<feature type="domain" description="ATP-grasp" evidence="4">
    <location>
        <begin position="76"/>
        <end position="269"/>
    </location>
</feature>
<dbReference type="Gene3D" id="3.30.470.20">
    <property type="entry name" value="ATP-grasp fold, B domain"/>
    <property type="match status" value="1"/>
</dbReference>
<evidence type="ECO:0000313" key="6">
    <source>
        <dbReference type="Proteomes" id="UP000035763"/>
    </source>
</evidence>
<dbReference type="AlphaFoldDB" id="W6JX96"/>
<evidence type="ECO:0000256" key="3">
    <source>
        <dbReference type="PROSITE-ProRule" id="PRU00409"/>
    </source>
</evidence>
<keyword evidence="3" id="KW-0547">Nucleotide-binding</keyword>
<gene>
    <name evidence="5" type="ORF">BN11_400001</name>
</gene>
<proteinExistence type="inferred from homology"/>
<evidence type="ECO:0000256" key="2">
    <source>
        <dbReference type="ARBA" id="ARBA00022598"/>
    </source>
</evidence>
<organism evidence="5 6">
    <name type="scientific">Nostocoides australiense Ben110</name>
    <dbReference type="NCBI Taxonomy" id="1193182"/>
    <lineage>
        <taxon>Bacteria</taxon>
        <taxon>Bacillati</taxon>
        <taxon>Actinomycetota</taxon>
        <taxon>Actinomycetes</taxon>
        <taxon>Micrococcales</taxon>
        <taxon>Intrasporangiaceae</taxon>
        <taxon>Nostocoides</taxon>
    </lineage>
</organism>
<dbReference type="STRING" id="1193182.BN11_400001"/>
<comment type="similarity">
    <text evidence="1">Belongs to the D-alanine--D-alanine ligase family.</text>
</comment>
<dbReference type="InterPro" id="IPR011761">
    <property type="entry name" value="ATP-grasp"/>
</dbReference>
<dbReference type="EC" id="6.3.2.4" evidence="5"/>
<dbReference type="Gene3D" id="3.30.1490.20">
    <property type="entry name" value="ATP-grasp fold, A domain"/>
    <property type="match status" value="1"/>
</dbReference>
<dbReference type="InterPro" id="IPR013815">
    <property type="entry name" value="ATP_grasp_subdomain_1"/>
</dbReference>
<dbReference type="GO" id="GO:0005524">
    <property type="term" value="F:ATP binding"/>
    <property type="evidence" value="ECO:0007669"/>
    <property type="project" value="UniProtKB-UniRule"/>
</dbReference>
<comment type="caution">
    <text evidence="5">The sequence shown here is derived from an EMBL/GenBank/DDBJ whole genome shotgun (WGS) entry which is preliminary data.</text>
</comment>
<keyword evidence="2 5" id="KW-0436">Ligase</keyword>
<evidence type="ECO:0000313" key="5">
    <source>
        <dbReference type="EMBL" id="CCH74198.1"/>
    </source>
</evidence>
<reference evidence="5 6" key="1">
    <citation type="journal article" date="2013" name="ISME J.">
        <title>A metabolic model for members of the genus Tetrasphaera involved in enhanced biological phosphorus removal.</title>
        <authorList>
            <person name="Kristiansen R."/>
            <person name="Nguyen H.T.T."/>
            <person name="Saunders A.M."/>
            <person name="Nielsen J.L."/>
            <person name="Wimmer R."/>
            <person name="Le V.Q."/>
            <person name="McIlroy S.J."/>
            <person name="Petrovski S."/>
            <person name="Seviour R.J."/>
            <person name="Calteau A."/>
            <person name="Nielsen K.L."/>
            <person name="Nielsen P.H."/>
        </authorList>
    </citation>
    <scope>NUCLEOTIDE SEQUENCE [LARGE SCALE GENOMIC DNA]</scope>
    <source>
        <strain evidence="5 6">Ben110</strain>
    </source>
</reference>
<dbReference type="Proteomes" id="UP000035763">
    <property type="component" value="Unassembled WGS sequence"/>
</dbReference>
<dbReference type="SUPFAM" id="SSF56059">
    <property type="entry name" value="Glutathione synthetase ATP-binding domain-like"/>
    <property type="match status" value="1"/>
</dbReference>
<dbReference type="EMBL" id="CAJA01000335">
    <property type="protein sequence ID" value="CCH74198.1"/>
    <property type="molecule type" value="Genomic_DNA"/>
</dbReference>
<dbReference type="GO" id="GO:0046872">
    <property type="term" value="F:metal ion binding"/>
    <property type="evidence" value="ECO:0007669"/>
    <property type="project" value="InterPro"/>
</dbReference>
<sequence length="273" mass="27690">MAEALPDACGVVECRVVEATAGTRLAPGLAGAGLVVPSVPGELLAPLAALCEWLEIPYAGASPRASTLAADAELAALALDRAGLDVVPGLAVDAAGAAGLDYLDPVRIRPAGRPGPFGRSIATTRASLRDGLHLALALDERAYVEEIPQGMAVMVPVLDDGTGNLLTGAVHEIAPGTLFAADRPAAPGDDWHDAHLSPTDGASVRRAARAAYRALGMRGVVSVEIILDGRRALIGAIDPAPAQRPHGLTARQFAASGTAYPQLVAAVAHAARG</sequence>
<dbReference type="InterPro" id="IPR011095">
    <property type="entry name" value="Dala_Dala_lig_C"/>
</dbReference>
<keyword evidence="6" id="KW-1185">Reference proteome</keyword>
<dbReference type="Pfam" id="PF07478">
    <property type="entry name" value="Dala_Dala_lig_C"/>
    <property type="match status" value="1"/>
</dbReference>
<dbReference type="PANTHER" id="PTHR23132">
    <property type="entry name" value="D-ALANINE--D-ALANINE LIGASE"/>
    <property type="match status" value="1"/>
</dbReference>
<accession>W6JX96</accession>
<protein>
    <submittedName>
        <fullName evidence="5">Putative D-alanine--D-alanine ligase (Ddl)</fullName>
        <ecNumber evidence="5">6.3.2.4</ecNumber>
    </submittedName>
</protein>
<evidence type="ECO:0000256" key="1">
    <source>
        <dbReference type="ARBA" id="ARBA00010871"/>
    </source>
</evidence>
<dbReference type="PROSITE" id="PS50975">
    <property type="entry name" value="ATP_GRASP"/>
    <property type="match status" value="1"/>
</dbReference>
<name>W6JX96_9MICO</name>
<dbReference type="GO" id="GO:0008716">
    <property type="term" value="F:D-alanine-D-alanine ligase activity"/>
    <property type="evidence" value="ECO:0007669"/>
    <property type="project" value="UniProtKB-EC"/>
</dbReference>
<dbReference type="PANTHER" id="PTHR23132:SF0">
    <property type="entry name" value="D-ALANINE-D-ALANINE LIGASE FAMILY"/>
    <property type="match status" value="1"/>
</dbReference>
<keyword evidence="3" id="KW-0067">ATP-binding</keyword>
<evidence type="ECO:0000259" key="4">
    <source>
        <dbReference type="PROSITE" id="PS50975"/>
    </source>
</evidence>